<feature type="domain" description="ATP-grasp" evidence="2">
    <location>
        <begin position="107"/>
        <end position="362"/>
    </location>
</feature>
<dbReference type="GO" id="GO:0018169">
    <property type="term" value="F:ribosomal S6-glutamic acid ligase activity"/>
    <property type="evidence" value="ECO:0007669"/>
    <property type="project" value="TreeGrafter"/>
</dbReference>
<dbReference type="PANTHER" id="PTHR21621">
    <property type="entry name" value="RIBOSOMAL PROTEIN S6 MODIFICATION PROTEIN"/>
    <property type="match status" value="1"/>
</dbReference>
<proteinExistence type="predicted"/>
<dbReference type="GO" id="GO:0005524">
    <property type="term" value="F:ATP binding"/>
    <property type="evidence" value="ECO:0007669"/>
    <property type="project" value="UniProtKB-UniRule"/>
</dbReference>
<evidence type="ECO:0000313" key="3">
    <source>
        <dbReference type="EMBL" id="PJM78025.1"/>
    </source>
</evidence>
<gene>
    <name evidence="3" type="ORF">CSQ86_03085</name>
</gene>
<organism evidence="3 4">
    <name type="scientific">Bifidobacterium felsineum</name>
    <dbReference type="NCBI Taxonomy" id="2045440"/>
    <lineage>
        <taxon>Bacteria</taxon>
        <taxon>Bacillati</taxon>
        <taxon>Actinomycetota</taxon>
        <taxon>Actinomycetes</taxon>
        <taxon>Bifidobacteriales</taxon>
        <taxon>Bifidobacteriaceae</taxon>
        <taxon>Bifidobacterium</taxon>
    </lineage>
</organism>
<keyword evidence="1" id="KW-0547">Nucleotide-binding</keyword>
<dbReference type="Proteomes" id="UP000229239">
    <property type="component" value="Unassembled WGS sequence"/>
</dbReference>
<accession>A0A2M9HMJ8</accession>
<dbReference type="PANTHER" id="PTHR21621:SF0">
    <property type="entry name" value="BETA-CITRYLGLUTAMATE SYNTHASE B-RELATED"/>
    <property type="match status" value="1"/>
</dbReference>
<dbReference type="AlphaFoldDB" id="A0A2M9HMJ8"/>
<dbReference type="InterPro" id="IPR011761">
    <property type="entry name" value="ATP-grasp"/>
</dbReference>
<dbReference type="RefSeq" id="WP_100493602.1">
    <property type="nucleotide sequence ID" value="NZ_PEBJ01000001.1"/>
</dbReference>
<keyword evidence="4" id="KW-1185">Reference proteome</keyword>
<dbReference type="PROSITE" id="PS50975">
    <property type="entry name" value="ATP_GRASP"/>
    <property type="match status" value="1"/>
</dbReference>
<dbReference type="GO" id="GO:0009432">
    <property type="term" value="P:SOS response"/>
    <property type="evidence" value="ECO:0007669"/>
    <property type="project" value="TreeGrafter"/>
</dbReference>
<dbReference type="OrthoDB" id="4789744at2"/>
<keyword evidence="1" id="KW-0067">ATP-binding</keyword>
<keyword evidence="3" id="KW-0436">Ligase</keyword>
<evidence type="ECO:0000313" key="4">
    <source>
        <dbReference type="Proteomes" id="UP000229239"/>
    </source>
</evidence>
<dbReference type="EMBL" id="PEBJ01000001">
    <property type="protein sequence ID" value="PJM78025.1"/>
    <property type="molecule type" value="Genomic_DNA"/>
</dbReference>
<dbReference type="GO" id="GO:0046872">
    <property type="term" value="F:metal ion binding"/>
    <property type="evidence" value="ECO:0007669"/>
    <property type="project" value="InterPro"/>
</dbReference>
<dbReference type="SUPFAM" id="SSF56059">
    <property type="entry name" value="Glutathione synthetase ATP-binding domain-like"/>
    <property type="match status" value="1"/>
</dbReference>
<sequence>MSDSTATAPKVYIVHENPEWIPPLAKAFEDEHVPFQEWDISTGSIDLFQEPPQGVFWSRLSASSPSRDHPHAKEYARALYAWLESYGRTVVNSLNVLELEVSKVAQYVALKRAGFDVPHTVAVFGRNDLLERARAFATPFITKHNQGGKGLGVRKFESFEEFERFVVSDEWRDPIDGVTLLQEYVVTAQPFITRLEFIGGKLHYAVRVDTSGGKFTLCPADACAIDDDDHVHGAQTGQTQGFAPAACEAPAAPVPQAVRRLPSAATTLTLQRQTLAPAACEPEVASGVPAFTPRIDITRNTPLVQQLEAFLAAQHIDIAGIEFFETADGRTVVYDINTNTNYNSAVEAVAPSAAHAVARYLGGLLAKESAG</sequence>
<protein>
    <submittedName>
        <fullName evidence="3">Alpha-L-glutamate ligase</fullName>
    </submittedName>
</protein>
<evidence type="ECO:0000256" key="1">
    <source>
        <dbReference type="PROSITE-ProRule" id="PRU00409"/>
    </source>
</evidence>
<comment type="caution">
    <text evidence="3">The sequence shown here is derived from an EMBL/GenBank/DDBJ whole genome shotgun (WGS) entry which is preliminary data.</text>
</comment>
<name>A0A2M9HMJ8_9BIFI</name>
<reference evidence="4" key="1">
    <citation type="submission" date="2017-10" db="EMBL/GenBank/DDBJ databases">
        <title>Draft genome sequences of strains TRE 1, TRE 9, TRE H and TRI 7, isolated from tamarins, belonging to four potential novel Bifidobacterium species.</title>
        <authorList>
            <person name="Mattarelli P."/>
            <person name="Modesto M."/>
            <person name="Puglisi E."/>
            <person name="Morelli L."/>
            <person name="Bonetti A."/>
            <person name="Spezio C."/>
            <person name="Sandri C."/>
        </authorList>
    </citation>
    <scope>NUCLEOTIDE SEQUENCE [LARGE SCALE GENOMIC DNA]</scope>
    <source>
        <strain evidence="4">TREH</strain>
    </source>
</reference>
<dbReference type="GO" id="GO:0005737">
    <property type="term" value="C:cytoplasm"/>
    <property type="evidence" value="ECO:0007669"/>
    <property type="project" value="TreeGrafter"/>
</dbReference>
<evidence type="ECO:0000259" key="2">
    <source>
        <dbReference type="PROSITE" id="PS50975"/>
    </source>
</evidence>